<dbReference type="Pfam" id="PF09774">
    <property type="entry name" value="MIX23"/>
    <property type="match status" value="1"/>
</dbReference>
<gene>
    <name evidence="2" type="primary">NCAS0E03030</name>
    <name evidence="2" type="ordered locus">NCAS_0E03030</name>
</gene>
<reference evidence="2 3" key="1">
    <citation type="journal article" date="2011" name="Proc. Natl. Acad. Sci. U.S.A.">
        <title>Evolutionary erosion of yeast sex chromosomes by mating-type switching accidents.</title>
        <authorList>
            <person name="Gordon J.L."/>
            <person name="Armisen D."/>
            <person name="Proux-Wera E."/>
            <person name="Oheigeartaigh S.S."/>
            <person name="Byrne K.P."/>
            <person name="Wolfe K.H."/>
        </authorList>
    </citation>
    <scope>NUCLEOTIDE SEQUENCE [LARGE SCALE GENOMIC DNA]</scope>
    <source>
        <strain evidence="3">ATCC 76901 / BCRC 22586 / CBS 4309 / NBRC 1992 / NRRL Y-12630</strain>
    </source>
</reference>
<dbReference type="OrthoDB" id="5593818at2759"/>
<dbReference type="PANTHER" id="PTHR31905">
    <property type="entry name" value="COILED-COIL DOMAIN-CONTAINING PROTEIN 58"/>
    <property type="match status" value="1"/>
</dbReference>
<dbReference type="InterPro" id="IPR019171">
    <property type="entry name" value="MIX23"/>
</dbReference>
<dbReference type="eggNOG" id="ENOG502S17Q">
    <property type="taxonomic scope" value="Eukaryota"/>
</dbReference>
<dbReference type="InParanoid" id="G0VFV4"/>
<organism evidence="2 3">
    <name type="scientific">Naumovozyma castellii</name>
    <name type="common">Yeast</name>
    <name type="synonym">Saccharomyces castellii</name>
    <dbReference type="NCBI Taxonomy" id="27288"/>
    <lineage>
        <taxon>Eukaryota</taxon>
        <taxon>Fungi</taxon>
        <taxon>Dikarya</taxon>
        <taxon>Ascomycota</taxon>
        <taxon>Saccharomycotina</taxon>
        <taxon>Saccharomycetes</taxon>
        <taxon>Saccharomycetales</taxon>
        <taxon>Saccharomycetaceae</taxon>
        <taxon>Naumovozyma</taxon>
    </lineage>
</organism>
<evidence type="ECO:0000313" key="2">
    <source>
        <dbReference type="EMBL" id="CCC70373.1"/>
    </source>
</evidence>
<protein>
    <submittedName>
        <fullName evidence="2">Uncharacterized protein</fullName>
    </submittedName>
</protein>
<keyword evidence="3" id="KW-1185">Reference proteome</keyword>
<dbReference type="KEGG" id="ncs:NCAS_0E03030"/>
<dbReference type="PANTHER" id="PTHR31905:SF2">
    <property type="entry name" value="PROTEIN MIX23"/>
    <property type="match status" value="1"/>
</dbReference>
<comment type="similarity">
    <text evidence="1">Belongs to the MIX23 family.</text>
</comment>
<dbReference type="GO" id="GO:0005758">
    <property type="term" value="C:mitochondrial intermembrane space"/>
    <property type="evidence" value="ECO:0007669"/>
    <property type="project" value="EnsemblFungi"/>
</dbReference>
<reference key="2">
    <citation type="submission" date="2011-08" db="EMBL/GenBank/DDBJ databases">
        <title>Genome sequence of Naumovozyma castellii.</title>
        <authorList>
            <person name="Gordon J.L."/>
            <person name="Armisen D."/>
            <person name="Proux-Wera E."/>
            <person name="OhEigeartaigh S.S."/>
            <person name="Byrne K.P."/>
            <person name="Wolfe K.H."/>
        </authorList>
    </citation>
    <scope>NUCLEOTIDE SEQUENCE</scope>
    <source>
        <strain>Type strain:CBS 4309</strain>
    </source>
</reference>
<dbReference type="InterPro" id="IPR016805">
    <property type="entry name" value="MIX23_fungal"/>
</dbReference>
<dbReference type="GO" id="GO:1903955">
    <property type="term" value="P:positive regulation of protein targeting to mitochondrion"/>
    <property type="evidence" value="ECO:0007669"/>
    <property type="project" value="EnsemblFungi"/>
</dbReference>
<dbReference type="GeneID" id="96904002"/>
<dbReference type="PIRSF" id="PIRSF022603">
    <property type="entry name" value="UCP022603"/>
    <property type="match status" value="1"/>
</dbReference>
<sequence length="197" mass="23272">MGDDKLTVKLPQIILDSNLRFADSAQDKDDKESLSQLTINRQRCVNPTLVDSFLRLLRHGSDDVLKQRLNMYSRDEEMNKCEVVKEELYENWNIRLDIINFCEEQSRQIKETLDLKYGSNASLSEHKIDPRIDPYAARDQLDSQEAKYAEWKKVKQWVQNNSEIESILQGTSDKILRQKCNQNTDYLKQFYDTFQKK</sequence>
<evidence type="ECO:0000313" key="3">
    <source>
        <dbReference type="Proteomes" id="UP000001640"/>
    </source>
</evidence>
<dbReference type="OMA" id="QFCFNER"/>
<dbReference type="Proteomes" id="UP000001640">
    <property type="component" value="Chromosome 5"/>
</dbReference>
<dbReference type="HOGENOM" id="CLU_118733_0_0_1"/>
<dbReference type="FunCoup" id="G0VFV4">
    <property type="interactions" value="33"/>
</dbReference>
<evidence type="ECO:0000256" key="1">
    <source>
        <dbReference type="ARBA" id="ARBA00024204"/>
    </source>
</evidence>
<name>G0VFV4_NAUCA</name>
<dbReference type="RefSeq" id="XP_003676730.1">
    <property type="nucleotide sequence ID" value="XM_003676682.1"/>
</dbReference>
<accession>G0VFV4</accession>
<proteinExistence type="inferred from homology"/>
<dbReference type="AlphaFoldDB" id="G0VFV4"/>
<dbReference type="EMBL" id="HE576756">
    <property type="protein sequence ID" value="CCC70373.1"/>
    <property type="molecule type" value="Genomic_DNA"/>
</dbReference>